<keyword evidence="3" id="KW-1185">Reference proteome</keyword>
<proteinExistence type="predicted"/>
<feature type="transmembrane region" description="Helical" evidence="1">
    <location>
        <begin position="172"/>
        <end position="193"/>
    </location>
</feature>
<keyword evidence="1" id="KW-0812">Transmembrane</keyword>
<evidence type="ECO:0000313" key="2">
    <source>
        <dbReference type="EMBL" id="MBG0563246.1"/>
    </source>
</evidence>
<reference evidence="2" key="1">
    <citation type="submission" date="2020-11" db="EMBL/GenBank/DDBJ databases">
        <title>Isolation and identification of active actinomycetes.</title>
        <authorList>
            <person name="Sun X."/>
        </authorList>
    </citation>
    <scope>NUCLEOTIDE SEQUENCE</scope>
    <source>
        <strain evidence="2">NEAU-A11</strain>
    </source>
</reference>
<evidence type="ECO:0000313" key="3">
    <source>
        <dbReference type="Proteomes" id="UP000598146"/>
    </source>
</evidence>
<keyword evidence="1" id="KW-1133">Transmembrane helix</keyword>
<dbReference type="EMBL" id="JADQTO010000007">
    <property type="protein sequence ID" value="MBG0563246.1"/>
    <property type="molecule type" value="Genomic_DNA"/>
</dbReference>
<organism evidence="2 3">
    <name type="scientific">Actinoplanes aureus</name>
    <dbReference type="NCBI Taxonomy" id="2792083"/>
    <lineage>
        <taxon>Bacteria</taxon>
        <taxon>Bacillati</taxon>
        <taxon>Actinomycetota</taxon>
        <taxon>Actinomycetes</taxon>
        <taxon>Micromonosporales</taxon>
        <taxon>Micromonosporaceae</taxon>
        <taxon>Actinoplanes</taxon>
    </lineage>
</organism>
<sequence length="196" mass="20625">MKIRRADKRYQPRHGLTWVEAVQVRAGDFGTALGWLAVIAVAGVTGYFLHDDLVETAGELTGGGPAAMAAAGWCIVMASVGTSAGCLAIALRDRLHRALLLGFYAAGAVAAFPALWYIPNRNSEEMFGHGSADLVAGTRWGWITIVLSGFVVMLSALAQTLLRAGELWTRRWLLGTAAAVVTGAALTLVLAMTNAG</sequence>
<feature type="transmembrane region" description="Helical" evidence="1">
    <location>
        <begin position="70"/>
        <end position="91"/>
    </location>
</feature>
<dbReference type="AlphaFoldDB" id="A0A931CAW1"/>
<protein>
    <submittedName>
        <fullName evidence="2">Uncharacterized protein</fullName>
    </submittedName>
</protein>
<name>A0A931CAW1_9ACTN</name>
<feature type="transmembrane region" description="Helical" evidence="1">
    <location>
        <begin position="98"/>
        <end position="119"/>
    </location>
</feature>
<gene>
    <name evidence="2" type="ORF">I4J89_17500</name>
</gene>
<dbReference type="RefSeq" id="WP_196415039.1">
    <property type="nucleotide sequence ID" value="NZ_JADQTO010000007.1"/>
</dbReference>
<comment type="caution">
    <text evidence="2">The sequence shown here is derived from an EMBL/GenBank/DDBJ whole genome shotgun (WGS) entry which is preliminary data.</text>
</comment>
<dbReference type="Proteomes" id="UP000598146">
    <property type="component" value="Unassembled WGS sequence"/>
</dbReference>
<feature type="transmembrane region" description="Helical" evidence="1">
    <location>
        <begin position="32"/>
        <end position="50"/>
    </location>
</feature>
<evidence type="ECO:0000256" key="1">
    <source>
        <dbReference type="SAM" id="Phobius"/>
    </source>
</evidence>
<feature type="transmembrane region" description="Helical" evidence="1">
    <location>
        <begin position="139"/>
        <end position="160"/>
    </location>
</feature>
<accession>A0A931CAW1</accession>
<keyword evidence="1" id="KW-0472">Membrane</keyword>